<protein>
    <submittedName>
        <fullName evidence="2">Uncharacterized protein</fullName>
    </submittedName>
</protein>
<accession>A0A151NEM2</accession>
<feature type="compositionally biased region" description="Low complexity" evidence="1">
    <location>
        <begin position="1"/>
        <end position="23"/>
    </location>
</feature>
<keyword evidence="3" id="KW-1185">Reference proteome</keyword>
<comment type="caution">
    <text evidence="2">The sequence shown here is derived from an EMBL/GenBank/DDBJ whole genome shotgun (WGS) entry which is preliminary data.</text>
</comment>
<evidence type="ECO:0000313" key="2">
    <source>
        <dbReference type="EMBL" id="KYO34975.1"/>
    </source>
</evidence>
<evidence type="ECO:0000313" key="3">
    <source>
        <dbReference type="Proteomes" id="UP000050525"/>
    </source>
</evidence>
<evidence type="ECO:0000256" key="1">
    <source>
        <dbReference type="SAM" id="MobiDB-lite"/>
    </source>
</evidence>
<sequence length="106" mass="10753">MEAASTAAAADAAAPGLAAQPAPGQEGLGCDVEESRSVDVRGRPVALVLKVALGAFLPKGHTPLAGAGLDSVRVEVLFEYVDTKGDGYNNSPRISFCAEEPITGSQ</sequence>
<feature type="region of interest" description="Disordered" evidence="1">
    <location>
        <begin position="1"/>
        <end position="35"/>
    </location>
</feature>
<proteinExistence type="predicted"/>
<name>A0A151NEM2_ALLMI</name>
<dbReference type="Proteomes" id="UP000050525">
    <property type="component" value="Unassembled WGS sequence"/>
</dbReference>
<reference evidence="2 3" key="1">
    <citation type="journal article" date="2012" name="Genome Biol.">
        <title>Sequencing three crocodilian genomes to illuminate the evolution of archosaurs and amniotes.</title>
        <authorList>
            <person name="St John J.A."/>
            <person name="Braun E.L."/>
            <person name="Isberg S.R."/>
            <person name="Miles L.G."/>
            <person name="Chong A.Y."/>
            <person name="Gongora J."/>
            <person name="Dalzell P."/>
            <person name="Moran C."/>
            <person name="Bed'hom B."/>
            <person name="Abzhanov A."/>
            <person name="Burgess S.C."/>
            <person name="Cooksey A.M."/>
            <person name="Castoe T.A."/>
            <person name="Crawford N.G."/>
            <person name="Densmore L.D."/>
            <person name="Drew J.C."/>
            <person name="Edwards S.V."/>
            <person name="Faircloth B.C."/>
            <person name="Fujita M.K."/>
            <person name="Greenwold M.J."/>
            <person name="Hoffmann F.G."/>
            <person name="Howard J.M."/>
            <person name="Iguchi T."/>
            <person name="Janes D.E."/>
            <person name="Khan S.Y."/>
            <person name="Kohno S."/>
            <person name="de Koning A.J."/>
            <person name="Lance S.L."/>
            <person name="McCarthy F.M."/>
            <person name="McCormack J.E."/>
            <person name="Merchant M.E."/>
            <person name="Peterson D.G."/>
            <person name="Pollock D.D."/>
            <person name="Pourmand N."/>
            <person name="Raney B.J."/>
            <person name="Roessler K.A."/>
            <person name="Sanford J.R."/>
            <person name="Sawyer R.H."/>
            <person name="Schmidt C.J."/>
            <person name="Triplett E.W."/>
            <person name="Tuberville T.D."/>
            <person name="Venegas-Anaya M."/>
            <person name="Howard J.T."/>
            <person name="Jarvis E.D."/>
            <person name="Guillette L.J.Jr."/>
            <person name="Glenn T.C."/>
            <person name="Green R.E."/>
            <person name="Ray D.A."/>
        </authorList>
    </citation>
    <scope>NUCLEOTIDE SEQUENCE [LARGE SCALE GENOMIC DNA]</scope>
    <source>
        <strain evidence="2">KSC_2009_1</strain>
    </source>
</reference>
<dbReference type="EMBL" id="AKHW03003207">
    <property type="protein sequence ID" value="KYO34975.1"/>
    <property type="molecule type" value="Genomic_DNA"/>
</dbReference>
<dbReference type="AlphaFoldDB" id="A0A151NEM2"/>
<organism evidence="2 3">
    <name type="scientific">Alligator mississippiensis</name>
    <name type="common">American alligator</name>
    <dbReference type="NCBI Taxonomy" id="8496"/>
    <lineage>
        <taxon>Eukaryota</taxon>
        <taxon>Metazoa</taxon>
        <taxon>Chordata</taxon>
        <taxon>Craniata</taxon>
        <taxon>Vertebrata</taxon>
        <taxon>Euteleostomi</taxon>
        <taxon>Archelosauria</taxon>
        <taxon>Archosauria</taxon>
        <taxon>Crocodylia</taxon>
        <taxon>Alligatoridae</taxon>
        <taxon>Alligatorinae</taxon>
        <taxon>Alligator</taxon>
    </lineage>
</organism>
<gene>
    <name evidence="2" type="ORF">Y1Q_0000893</name>
</gene>